<protein>
    <submittedName>
        <fullName evidence="2">Uncharacterized protein</fullName>
    </submittedName>
</protein>
<evidence type="ECO:0000256" key="1">
    <source>
        <dbReference type="SAM" id="MobiDB-lite"/>
    </source>
</evidence>
<name>A0ABT6HUI7_9ACTN</name>
<proteinExistence type="predicted"/>
<evidence type="ECO:0000313" key="2">
    <source>
        <dbReference type="EMBL" id="MDH2392383.1"/>
    </source>
</evidence>
<dbReference type="RefSeq" id="WP_279931442.1">
    <property type="nucleotide sequence ID" value="NZ_JARWBG010000041.1"/>
</dbReference>
<dbReference type="Proteomes" id="UP001223144">
    <property type="component" value="Unassembled WGS sequence"/>
</dbReference>
<keyword evidence="3" id="KW-1185">Reference proteome</keyword>
<reference evidence="2 3" key="1">
    <citation type="submission" date="2023-04" db="EMBL/GenBank/DDBJ databases">
        <title>Streptomyces chengmaiensis sp. nov. isolated from the stem of mangrove plant in Hainan.</title>
        <authorList>
            <person name="Huang X."/>
            <person name="Zhou S."/>
            <person name="Chu X."/>
            <person name="Xie Y."/>
            <person name="Lin Y."/>
        </authorList>
    </citation>
    <scope>NUCLEOTIDE SEQUENCE [LARGE SCALE GENOMIC DNA]</scope>
    <source>
        <strain evidence="2 3">HNM0663</strain>
    </source>
</reference>
<evidence type="ECO:0000313" key="3">
    <source>
        <dbReference type="Proteomes" id="UP001223144"/>
    </source>
</evidence>
<gene>
    <name evidence="2" type="ORF">QCN29_27125</name>
</gene>
<feature type="region of interest" description="Disordered" evidence="1">
    <location>
        <begin position="1"/>
        <end position="21"/>
    </location>
</feature>
<dbReference type="EMBL" id="JARWBG010000041">
    <property type="protein sequence ID" value="MDH2392383.1"/>
    <property type="molecule type" value="Genomic_DNA"/>
</dbReference>
<sequence>MGNSVLAEIARGDPPNSGDQQIFRRTRPLEAVELVIKQMEHFADEWSVKTTT</sequence>
<accession>A0ABT6HUI7</accession>
<organism evidence="2 3">
    <name type="scientific">Streptomyces chengmaiensis</name>
    <dbReference type="NCBI Taxonomy" id="3040919"/>
    <lineage>
        <taxon>Bacteria</taxon>
        <taxon>Bacillati</taxon>
        <taxon>Actinomycetota</taxon>
        <taxon>Actinomycetes</taxon>
        <taxon>Kitasatosporales</taxon>
        <taxon>Streptomycetaceae</taxon>
        <taxon>Streptomyces</taxon>
    </lineage>
</organism>
<comment type="caution">
    <text evidence="2">The sequence shown here is derived from an EMBL/GenBank/DDBJ whole genome shotgun (WGS) entry which is preliminary data.</text>
</comment>